<evidence type="ECO:0000256" key="1">
    <source>
        <dbReference type="SAM" id="Phobius"/>
    </source>
</evidence>
<evidence type="ECO:0000313" key="2">
    <source>
        <dbReference type="EMBL" id="KAK6758319.1"/>
    </source>
</evidence>
<protein>
    <submittedName>
        <fullName evidence="2">Uncharacterized protein</fullName>
    </submittedName>
</protein>
<keyword evidence="1" id="KW-0812">Transmembrane</keyword>
<accession>A0ABR1E6L3</accession>
<proteinExistence type="predicted"/>
<keyword evidence="3" id="KW-1185">Reference proteome</keyword>
<sequence length="70" mass="7277">MGSTTVYVLLTFLQFCSFIATVLSCYNCMGRRGYGGGMGMQPGMAGMGMGGRPLFPHFGPAPIGFLGAMG</sequence>
<dbReference type="Proteomes" id="UP001303046">
    <property type="component" value="Unassembled WGS sequence"/>
</dbReference>
<organism evidence="2 3">
    <name type="scientific">Necator americanus</name>
    <name type="common">Human hookworm</name>
    <dbReference type="NCBI Taxonomy" id="51031"/>
    <lineage>
        <taxon>Eukaryota</taxon>
        <taxon>Metazoa</taxon>
        <taxon>Ecdysozoa</taxon>
        <taxon>Nematoda</taxon>
        <taxon>Chromadorea</taxon>
        <taxon>Rhabditida</taxon>
        <taxon>Rhabditina</taxon>
        <taxon>Rhabditomorpha</taxon>
        <taxon>Strongyloidea</taxon>
        <taxon>Ancylostomatidae</taxon>
        <taxon>Bunostominae</taxon>
        <taxon>Necator</taxon>
    </lineage>
</organism>
<comment type="caution">
    <text evidence="2">The sequence shown here is derived from an EMBL/GenBank/DDBJ whole genome shotgun (WGS) entry which is preliminary data.</text>
</comment>
<reference evidence="2 3" key="1">
    <citation type="submission" date="2023-08" db="EMBL/GenBank/DDBJ databases">
        <title>A Necator americanus chromosomal reference genome.</title>
        <authorList>
            <person name="Ilik V."/>
            <person name="Petrzelkova K.J."/>
            <person name="Pardy F."/>
            <person name="Fuh T."/>
            <person name="Niatou-Singa F.S."/>
            <person name="Gouil Q."/>
            <person name="Baker L."/>
            <person name="Ritchie M.E."/>
            <person name="Jex A.R."/>
            <person name="Gazzola D."/>
            <person name="Li H."/>
            <person name="Toshio Fujiwara R."/>
            <person name="Zhan B."/>
            <person name="Aroian R.V."/>
            <person name="Pafco B."/>
            <person name="Schwarz E.M."/>
        </authorList>
    </citation>
    <scope>NUCLEOTIDE SEQUENCE [LARGE SCALE GENOMIC DNA]</scope>
    <source>
        <strain evidence="2 3">Aroian</strain>
        <tissue evidence="2">Whole animal</tissue>
    </source>
</reference>
<keyword evidence="1" id="KW-0472">Membrane</keyword>
<name>A0ABR1E6L3_NECAM</name>
<keyword evidence="1" id="KW-1133">Transmembrane helix</keyword>
<feature type="transmembrane region" description="Helical" evidence="1">
    <location>
        <begin position="6"/>
        <end position="26"/>
    </location>
</feature>
<dbReference type="EMBL" id="JAVFWL010000005">
    <property type="protein sequence ID" value="KAK6758319.1"/>
    <property type="molecule type" value="Genomic_DNA"/>
</dbReference>
<evidence type="ECO:0000313" key="3">
    <source>
        <dbReference type="Proteomes" id="UP001303046"/>
    </source>
</evidence>
<gene>
    <name evidence="2" type="primary">Necator_chrV.g20664</name>
    <name evidence="2" type="ORF">RB195_015871</name>
</gene>